<evidence type="ECO:0000313" key="3">
    <source>
        <dbReference type="EMBL" id="KAH3741909.1"/>
    </source>
</evidence>
<reference evidence="3" key="2">
    <citation type="submission" date="2020-11" db="EMBL/GenBank/DDBJ databases">
        <authorList>
            <person name="McCartney M.A."/>
            <person name="Auch B."/>
            <person name="Kono T."/>
            <person name="Mallez S."/>
            <person name="Becker A."/>
            <person name="Gohl D.M."/>
            <person name="Silverstein K.A.T."/>
            <person name="Koren S."/>
            <person name="Bechman K.B."/>
            <person name="Herman A."/>
            <person name="Abrahante J.E."/>
            <person name="Garbe J."/>
        </authorList>
    </citation>
    <scope>NUCLEOTIDE SEQUENCE</scope>
    <source>
        <strain evidence="3">Duluth1</strain>
        <tissue evidence="3">Whole animal</tissue>
    </source>
</reference>
<comment type="caution">
    <text evidence="3">The sequence shown here is derived from an EMBL/GenBank/DDBJ whole genome shotgun (WGS) entry which is preliminary data.</text>
</comment>
<keyword evidence="1" id="KW-1015">Disulfide bond</keyword>
<sequence length="156" mass="17464">MQTSLVYVFFADVLFQSISSYETIIPHVVDEHGDFLSYNVHQSRVRRAARGRVEATSQSEIIDGSDISEYRIFYKFSVFGKEFHFDLTLNTDFLAPGFVVEYQDRRGVIGTSGTVANCYYVGQSRTPIISTAAISNCNGLVTSSDLYVVMIKTAKT</sequence>
<accession>A0A9D4I2I9</accession>
<organism evidence="3 4">
    <name type="scientific">Dreissena polymorpha</name>
    <name type="common">Zebra mussel</name>
    <name type="synonym">Mytilus polymorpha</name>
    <dbReference type="NCBI Taxonomy" id="45954"/>
    <lineage>
        <taxon>Eukaryota</taxon>
        <taxon>Metazoa</taxon>
        <taxon>Spiralia</taxon>
        <taxon>Lophotrochozoa</taxon>
        <taxon>Mollusca</taxon>
        <taxon>Bivalvia</taxon>
        <taxon>Autobranchia</taxon>
        <taxon>Heteroconchia</taxon>
        <taxon>Euheterodonta</taxon>
        <taxon>Imparidentia</taxon>
        <taxon>Neoheterodontei</taxon>
        <taxon>Myida</taxon>
        <taxon>Dreissenoidea</taxon>
        <taxon>Dreissenidae</taxon>
        <taxon>Dreissena</taxon>
    </lineage>
</organism>
<feature type="domain" description="Peptidase M12B propeptide" evidence="2">
    <location>
        <begin position="22"/>
        <end position="123"/>
    </location>
</feature>
<evidence type="ECO:0000256" key="1">
    <source>
        <dbReference type="ARBA" id="ARBA00023157"/>
    </source>
</evidence>
<proteinExistence type="predicted"/>
<evidence type="ECO:0000313" key="4">
    <source>
        <dbReference type="Proteomes" id="UP000828390"/>
    </source>
</evidence>
<name>A0A9D4I2I9_DREPO</name>
<dbReference type="Pfam" id="PF01562">
    <property type="entry name" value="Pep_M12B_propep"/>
    <property type="match status" value="1"/>
</dbReference>
<dbReference type="InterPro" id="IPR002870">
    <property type="entry name" value="Peptidase_M12B_N"/>
</dbReference>
<protein>
    <recommendedName>
        <fullName evidence="2">Peptidase M12B propeptide domain-containing protein</fullName>
    </recommendedName>
</protein>
<dbReference type="Proteomes" id="UP000828390">
    <property type="component" value="Unassembled WGS sequence"/>
</dbReference>
<dbReference type="EMBL" id="JAIWYP010000011">
    <property type="protein sequence ID" value="KAH3741909.1"/>
    <property type="molecule type" value="Genomic_DNA"/>
</dbReference>
<keyword evidence="4" id="KW-1185">Reference proteome</keyword>
<reference evidence="3" key="1">
    <citation type="journal article" date="2019" name="bioRxiv">
        <title>The Genome of the Zebra Mussel, Dreissena polymorpha: A Resource for Invasive Species Research.</title>
        <authorList>
            <person name="McCartney M.A."/>
            <person name="Auch B."/>
            <person name="Kono T."/>
            <person name="Mallez S."/>
            <person name="Zhang Y."/>
            <person name="Obille A."/>
            <person name="Becker A."/>
            <person name="Abrahante J.E."/>
            <person name="Garbe J."/>
            <person name="Badalamenti J.P."/>
            <person name="Herman A."/>
            <person name="Mangelson H."/>
            <person name="Liachko I."/>
            <person name="Sullivan S."/>
            <person name="Sone E.D."/>
            <person name="Koren S."/>
            <person name="Silverstein K.A.T."/>
            <person name="Beckman K.B."/>
            <person name="Gohl D.M."/>
        </authorList>
    </citation>
    <scope>NUCLEOTIDE SEQUENCE</scope>
    <source>
        <strain evidence="3">Duluth1</strain>
        <tissue evidence="3">Whole animal</tissue>
    </source>
</reference>
<gene>
    <name evidence="3" type="ORF">DPMN_048639</name>
</gene>
<evidence type="ECO:0000259" key="2">
    <source>
        <dbReference type="Pfam" id="PF01562"/>
    </source>
</evidence>
<dbReference type="AlphaFoldDB" id="A0A9D4I2I9"/>